<gene>
    <name evidence="9" type="ORF">GS399_03055</name>
</gene>
<comment type="subcellular location">
    <subcellularLocation>
        <location evidence="1">Membrane</location>
        <topology evidence="1">Multi-pass membrane protein</topology>
    </subcellularLocation>
</comment>
<dbReference type="RefSeq" id="WP_160843098.1">
    <property type="nucleotide sequence ID" value="NZ_WVHT01000001.1"/>
</dbReference>
<evidence type="ECO:0000256" key="6">
    <source>
        <dbReference type="ARBA" id="ARBA00023136"/>
    </source>
</evidence>
<feature type="transmembrane region" description="Helical" evidence="7">
    <location>
        <begin position="115"/>
        <end position="136"/>
    </location>
</feature>
<dbReference type="Proteomes" id="UP000466586">
    <property type="component" value="Unassembled WGS sequence"/>
</dbReference>
<comment type="similarity">
    <text evidence="2">Belongs to the peptidase S54 family.</text>
</comment>
<evidence type="ECO:0000259" key="8">
    <source>
        <dbReference type="Pfam" id="PF01694"/>
    </source>
</evidence>
<comment type="caution">
    <text evidence="9">The sequence shown here is derived from an EMBL/GenBank/DDBJ whole genome shotgun (WGS) entry which is preliminary data.</text>
</comment>
<keyword evidence="10" id="KW-1185">Reference proteome</keyword>
<dbReference type="Pfam" id="PF01694">
    <property type="entry name" value="Rhomboid"/>
    <property type="match status" value="1"/>
</dbReference>
<keyword evidence="4" id="KW-0378">Hydrolase</keyword>
<dbReference type="PANTHER" id="PTHR43731:SF14">
    <property type="entry name" value="PRESENILIN-ASSOCIATED RHOMBOID-LIKE PROTEIN, MITOCHONDRIAL"/>
    <property type="match status" value="1"/>
</dbReference>
<dbReference type="EMBL" id="WVHT01000001">
    <property type="protein sequence ID" value="MXV49936.1"/>
    <property type="molecule type" value="Genomic_DNA"/>
</dbReference>
<dbReference type="SUPFAM" id="SSF144091">
    <property type="entry name" value="Rhomboid-like"/>
    <property type="match status" value="1"/>
</dbReference>
<evidence type="ECO:0000256" key="5">
    <source>
        <dbReference type="ARBA" id="ARBA00022989"/>
    </source>
</evidence>
<dbReference type="InterPro" id="IPR022764">
    <property type="entry name" value="Peptidase_S54_rhomboid_dom"/>
</dbReference>
<dbReference type="InterPro" id="IPR035952">
    <property type="entry name" value="Rhomboid-like_sf"/>
</dbReference>
<sequence>MNFVKSFLSPETLLFVMILCMASIYALRNNSIYRLLLHPYSIEKKKEFHRLITAGFVHNDYAQLLINSLTLIFTGPFLRKSLPNGIPGTLEWLLIYLGSCVAANLLCYLYNRKDFYYSSCGASGAIMGCMYAYLYLHPFEKALTIMFVVLPNFITIPLWSLLMLRLLKKYKTSRVDDLMHLSGALAGLLITMLLSYQINGKDNEKAGINPAACYHHSRQLGPVAADIPPITAPTPPNKLPTEVDTAIDTAQGVEPPSSSFNSSSVITFIVKNFGSFPLLGINVNLQKCPGRC</sequence>
<dbReference type="PANTHER" id="PTHR43731">
    <property type="entry name" value="RHOMBOID PROTEASE"/>
    <property type="match status" value="1"/>
</dbReference>
<feature type="transmembrane region" description="Helical" evidence="7">
    <location>
        <begin position="142"/>
        <end position="166"/>
    </location>
</feature>
<organism evidence="9 10">
    <name type="scientific">Hufsiella arboris</name>
    <dbReference type="NCBI Taxonomy" id="2695275"/>
    <lineage>
        <taxon>Bacteria</taxon>
        <taxon>Pseudomonadati</taxon>
        <taxon>Bacteroidota</taxon>
        <taxon>Sphingobacteriia</taxon>
        <taxon>Sphingobacteriales</taxon>
        <taxon>Sphingobacteriaceae</taxon>
        <taxon>Hufsiella</taxon>
    </lineage>
</organism>
<dbReference type="AlphaFoldDB" id="A0A7K1Y5T1"/>
<protein>
    <submittedName>
        <fullName evidence="9">Rhomboid family intramembrane serine protease</fullName>
    </submittedName>
</protein>
<feature type="transmembrane region" description="Helical" evidence="7">
    <location>
        <begin position="51"/>
        <end position="73"/>
    </location>
</feature>
<feature type="transmembrane region" description="Helical" evidence="7">
    <location>
        <begin position="93"/>
        <end position="110"/>
    </location>
</feature>
<dbReference type="GO" id="GO:0016020">
    <property type="term" value="C:membrane"/>
    <property type="evidence" value="ECO:0007669"/>
    <property type="project" value="UniProtKB-SubCell"/>
</dbReference>
<dbReference type="Gene3D" id="1.20.1540.10">
    <property type="entry name" value="Rhomboid-like"/>
    <property type="match status" value="1"/>
</dbReference>
<proteinExistence type="inferred from homology"/>
<keyword evidence="3 7" id="KW-0812">Transmembrane</keyword>
<feature type="domain" description="Peptidase S54 rhomboid" evidence="8">
    <location>
        <begin position="46"/>
        <end position="196"/>
    </location>
</feature>
<evidence type="ECO:0000256" key="4">
    <source>
        <dbReference type="ARBA" id="ARBA00022801"/>
    </source>
</evidence>
<evidence type="ECO:0000256" key="1">
    <source>
        <dbReference type="ARBA" id="ARBA00004141"/>
    </source>
</evidence>
<dbReference type="InterPro" id="IPR050925">
    <property type="entry name" value="Rhomboid_protease_S54"/>
</dbReference>
<keyword evidence="9" id="KW-0645">Protease</keyword>
<feature type="transmembrane region" description="Helical" evidence="7">
    <location>
        <begin position="12"/>
        <end position="30"/>
    </location>
</feature>
<dbReference type="GO" id="GO:0004252">
    <property type="term" value="F:serine-type endopeptidase activity"/>
    <property type="evidence" value="ECO:0007669"/>
    <property type="project" value="InterPro"/>
</dbReference>
<evidence type="ECO:0000313" key="10">
    <source>
        <dbReference type="Proteomes" id="UP000466586"/>
    </source>
</evidence>
<evidence type="ECO:0000313" key="9">
    <source>
        <dbReference type="EMBL" id="MXV49936.1"/>
    </source>
</evidence>
<name>A0A7K1Y5T1_9SPHI</name>
<evidence type="ECO:0000256" key="3">
    <source>
        <dbReference type="ARBA" id="ARBA00022692"/>
    </source>
</evidence>
<reference evidence="9 10" key="1">
    <citation type="submission" date="2019-11" db="EMBL/GenBank/DDBJ databases">
        <title>Pedobacter sp. HMF7647 Genome sequencing and assembly.</title>
        <authorList>
            <person name="Kang H."/>
            <person name="Kim H."/>
            <person name="Joh K."/>
        </authorList>
    </citation>
    <scope>NUCLEOTIDE SEQUENCE [LARGE SCALE GENOMIC DNA]</scope>
    <source>
        <strain evidence="9 10">HMF7647</strain>
    </source>
</reference>
<accession>A0A7K1Y5T1</accession>
<evidence type="ECO:0000256" key="7">
    <source>
        <dbReference type="SAM" id="Phobius"/>
    </source>
</evidence>
<dbReference type="GO" id="GO:0006508">
    <property type="term" value="P:proteolysis"/>
    <property type="evidence" value="ECO:0007669"/>
    <property type="project" value="UniProtKB-KW"/>
</dbReference>
<keyword evidence="5 7" id="KW-1133">Transmembrane helix</keyword>
<evidence type="ECO:0000256" key="2">
    <source>
        <dbReference type="ARBA" id="ARBA00009045"/>
    </source>
</evidence>
<keyword evidence="6 7" id="KW-0472">Membrane</keyword>